<dbReference type="EMBL" id="KN847477">
    <property type="protein sequence ID" value="KIX06924.1"/>
    <property type="molecule type" value="Genomic_DNA"/>
</dbReference>
<dbReference type="VEuPathDB" id="FungiDB:Z518_04900"/>
<feature type="compositionally biased region" description="Low complexity" evidence="1">
    <location>
        <begin position="449"/>
        <end position="467"/>
    </location>
</feature>
<sequence length="755" mass="85084">MGRQSHLTRLALGRSPFEAPEQDDNGDFLLGPNIQHDTSRDYVQHFDARGHPQNLTSLASSRRFMRAQNDALSTVGVVVRKEKMNRSFWQTMSDEQKHQLLLDENILGAHFGLLVTFLQKLSTRWIVTFRRRLLTYKSYLGLPIPSMILSEWRILGPRAFLFAGIPLATISSLSEFLRDEVLDDDRLPDVFQSSSILSERGMVVRTIGNQSLRILWFAVQYPFYAFSVLQSLYLLPLQTTPNLLSLIPFTRASLIQAPELSLGRSMPSLFSSAMNIVSHPFLLAYIKDRVGKFLFTKFYAIARHFVVKPDRPDRISLLSARQNISFQDTTISRMALSSQISRDYYGAQAVVEAIRTWFPATFWLWEKLLQTLRAPLPVELSPDIEEELLQRSRMYRRQMLQRDRETVSDLTPRQLRVRAIRSAFNDYNLDPDHAIVDIFAMADEMSSHTASDVSTSTPDPTDLPPAAQTMQEPRSENNIRDELVVEPGTSTAQALPDQIEDNSRAENAQSADAQSGISTSLVVSTSPDPEDITMQSAVPQPTVPLETLLEAASTDTDDDPWPRPSTPIPALSSPSPSQYSPDPSSPVPGISRAASLPLTNPRPIRRPTDIDHGLRPVREELLYRQQPPRNLRHGEEGQYRVTILSNHPAEMFALSLASVVETVVLLPFEILFLRSLAQNHLTHQSRVGMTGADALLADVWPIGSWVKNFSFAGWCRFMGNWSITIGMQGLINFVIWKASTHLTLRLGRQFGWGNI</sequence>
<organism evidence="2 3">
    <name type="scientific">Rhinocladiella mackenziei CBS 650.93</name>
    <dbReference type="NCBI Taxonomy" id="1442369"/>
    <lineage>
        <taxon>Eukaryota</taxon>
        <taxon>Fungi</taxon>
        <taxon>Dikarya</taxon>
        <taxon>Ascomycota</taxon>
        <taxon>Pezizomycotina</taxon>
        <taxon>Eurotiomycetes</taxon>
        <taxon>Chaetothyriomycetidae</taxon>
        <taxon>Chaetothyriales</taxon>
        <taxon>Herpotrichiellaceae</taxon>
        <taxon>Rhinocladiella</taxon>
    </lineage>
</organism>
<feature type="region of interest" description="Disordered" evidence="1">
    <location>
        <begin position="449"/>
        <end position="479"/>
    </location>
</feature>
<gene>
    <name evidence="2" type="ORF">Z518_04900</name>
</gene>
<feature type="region of interest" description="Disordered" evidence="1">
    <location>
        <begin position="1"/>
        <end position="26"/>
    </location>
</feature>
<name>A0A0D2IME8_9EURO</name>
<feature type="compositionally biased region" description="Polar residues" evidence="1">
    <location>
        <begin position="505"/>
        <end position="539"/>
    </location>
</feature>
<feature type="region of interest" description="Disordered" evidence="1">
    <location>
        <begin position="502"/>
        <end position="610"/>
    </location>
</feature>
<dbReference type="GeneID" id="25292971"/>
<feature type="compositionally biased region" description="Low complexity" evidence="1">
    <location>
        <begin position="569"/>
        <end position="582"/>
    </location>
</feature>
<evidence type="ECO:0000313" key="2">
    <source>
        <dbReference type="EMBL" id="KIX06924.1"/>
    </source>
</evidence>
<accession>A0A0D2IME8</accession>
<dbReference type="RefSeq" id="XP_013274060.1">
    <property type="nucleotide sequence ID" value="XM_013418606.1"/>
</dbReference>
<protein>
    <submittedName>
        <fullName evidence="2">Uncharacterized protein</fullName>
    </submittedName>
</protein>
<evidence type="ECO:0000256" key="1">
    <source>
        <dbReference type="SAM" id="MobiDB-lite"/>
    </source>
</evidence>
<keyword evidence="3" id="KW-1185">Reference proteome</keyword>
<reference evidence="2 3" key="1">
    <citation type="submission" date="2015-01" db="EMBL/GenBank/DDBJ databases">
        <title>The Genome Sequence of Rhinocladiella mackenzie CBS 650.93.</title>
        <authorList>
            <consortium name="The Broad Institute Genomics Platform"/>
            <person name="Cuomo C."/>
            <person name="de Hoog S."/>
            <person name="Gorbushina A."/>
            <person name="Stielow B."/>
            <person name="Teixiera M."/>
            <person name="Abouelleil A."/>
            <person name="Chapman S.B."/>
            <person name="Priest M."/>
            <person name="Young S.K."/>
            <person name="Wortman J."/>
            <person name="Nusbaum C."/>
            <person name="Birren B."/>
        </authorList>
    </citation>
    <scope>NUCLEOTIDE SEQUENCE [LARGE SCALE GENOMIC DNA]</scope>
    <source>
        <strain evidence="2 3">CBS 650.93</strain>
    </source>
</reference>
<dbReference type="AlphaFoldDB" id="A0A0D2IME8"/>
<evidence type="ECO:0000313" key="3">
    <source>
        <dbReference type="Proteomes" id="UP000053617"/>
    </source>
</evidence>
<dbReference type="OrthoDB" id="5383784at2759"/>
<dbReference type="Proteomes" id="UP000053617">
    <property type="component" value="Unassembled WGS sequence"/>
</dbReference>
<proteinExistence type="predicted"/>
<dbReference type="HOGENOM" id="CLU_367597_0_0_1"/>
<dbReference type="STRING" id="1442369.A0A0D2IME8"/>